<feature type="region of interest" description="Disordered" evidence="7">
    <location>
        <begin position="1"/>
        <end position="21"/>
    </location>
</feature>
<evidence type="ECO:0000256" key="6">
    <source>
        <dbReference type="RuleBase" id="RU363137"/>
    </source>
</evidence>
<evidence type="ECO:0000256" key="2">
    <source>
        <dbReference type="ARBA" id="ARBA00005263"/>
    </source>
</evidence>
<comment type="function">
    <text evidence="6">Clathrin is the major protein of the polyhedral coat of coated pits and vesicles.</text>
</comment>
<dbReference type="GO" id="GO:0030132">
    <property type="term" value="C:clathrin coat of coated pit"/>
    <property type="evidence" value="ECO:0007669"/>
    <property type="project" value="InterPro"/>
</dbReference>
<keyword evidence="5 6" id="KW-0968">Cytoplasmic vesicle</keyword>
<keyword evidence="9" id="KW-1185">Reference proteome</keyword>
<evidence type="ECO:0000313" key="8">
    <source>
        <dbReference type="EMBL" id="GMM34235.1"/>
    </source>
</evidence>
<dbReference type="Proteomes" id="UP001360560">
    <property type="component" value="Unassembled WGS sequence"/>
</dbReference>
<comment type="caution">
    <text evidence="8">The sequence shown here is derived from an EMBL/GenBank/DDBJ whole genome shotgun (WGS) entry which is preliminary data.</text>
</comment>
<dbReference type="InterPro" id="IPR000996">
    <property type="entry name" value="Clathrin_L-chain"/>
</dbReference>
<dbReference type="GeneID" id="90072214"/>
<dbReference type="PANTHER" id="PTHR10639">
    <property type="entry name" value="CLATHRIN LIGHT CHAIN"/>
    <property type="match status" value="1"/>
</dbReference>
<comment type="subcellular location">
    <subcellularLocation>
        <location evidence="1 6">Cytoplasmic vesicle membrane</location>
        <topology evidence="1 6">Peripheral membrane protein</topology>
        <orientation evidence="1 6">Cytoplasmic side</orientation>
    </subcellularLocation>
    <subcellularLocation>
        <location evidence="6">Membrane</location>
        <location evidence="6">Coated pit</location>
        <topology evidence="6">Peripheral membrane protein</topology>
        <orientation evidence="6">Cytoplasmic side</orientation>
    </subcellularLocation>
    <text evidence="6">Cytoplasmic face of coated pits and vesicles.</text>
</comment>
<organism evidence="8 9">
    <name type="scientific">Saccharomycopsis crataegensis</name>
    <dbReference type="NCBI Taxonomy" id="43959"/>
    <lineage>
        <taxon>Eukaryota</taxon>
        <taxon>Fungi</taxon>
        <taxon>Dikarya</taxon>
        <taxon>Ascomycota</taxon>
        <taxon>Saccharomycotina</taxon>
        <taxon>Saccharomycetes</taxon>
        <taxon>Saccharomycopsidaceae</taxon>
        <taxon>Saccharomycopsis</taxon>
    </lineage>
</organism>
<dbReference type="GO" id="GO:0005198">
    <property type="term" value="F:structural molecule activity"/>
    <property type="evidence" value="ECO:0007669"/>
    <property type="project" value="InterPro"/>
</dbReference>
<evidence type="ECO:0000256" key="7">
    <source>
        <dbReference type="SAM" id="MobiDB-lite"/>
    </source>
</evidence>
<dbReference type="Pfam" id="PF01086">
    <property type="entry name" value="Clathrin_lg_ch"/>
    <property type="match status" value="1"/>
</dbReference>
<comment type="similarity">
    <text evidence="2 6">Belongs to the clathrin light chain family.</text>
</comment>
<dbReference type="RefSeq" id="XP_064851235.1">
    <property type="nucleotide sequence ID" value="XM_064995163.1"/>
</dbReference>
<dbReference type="GO" id="GO:0032050">
    <property type="term" value="F:clathrin heavy chain binding"/>
    <property type="evidence" value="ECO:0007669"/>
    <property type="project" value="TreeGrafter"/>
</dbReference>
<evidence type="ECO:0000256" key="1">
    <source>
        <dbReference type="ARBA" id="ARBA00004180"/>
    </source>
</evidence>
<dbReference type="PANTHER" id="PTHR10639:SF7">
    <property type="entry name" value="CLATHRIN LIGHT CHAIN"/>
    <property type="match status" value="1"/>
</dbReference>
<reference evidence="8 9" key="1">
    <citation type="journal article" date="2023" name="Elife">
        <title>Identification of key yeast species and microbe-microbe interactions impacting larval growth of Drosophila in the wild.</title>
        <authorList>
            <person name="Mure A."/>
            <person name="Sugiura Y."/>
            <person name="Maeda R."/>
            <person name="Honda K."/>
            <person name="Sakurai N."/>
            <person name="Takahashi Y."/>
            <person name="Watada M."/>
            <person name="Katoh T."/>
            <person name="Gotoh A."/>
            <person name="Gotoh Y."/>
            <person name="Taniguchi I."/>
            <person name="Nakamura K."/>
            <person name="Hayashi T."/>
            <person name="Katayama T."/>
            <person name="Uemura T."/>
            <person name="Hattori Y."/>
        </authorList>
    </citation>
    <scope>NUCLEOTIDE SEQUENCE [LARGE SCALE GENOMIC DNA]</scope>
    <source>
        <strain evidence="8 9">SC-9</strain>
    </source>
</reference>
<keyword evidence="4 6" id="KW-0168">Coated pit</keyword>
<dbReference type="GO" id="GO:0072583">
    <property type="term" value="P:clathrin-dependent endocytosis"/>
    <property type="evidence" value="ECO:0007669"/>
    <property type="project" value="TreeGrafter"/>
</dbReference>
<dbReference type="EMBL" id="BTFZ01000002">
    <property type="protein sequence ID" value="GMM34235.1"/>
    <property type="molecule type" value="Genomic_DNA"/>
</dbReference>
<dbReference type="GO" id="GO:0030130">
    <property type="term" value="C:clathrin coat of trans-Golgi network vesicle"/>
    <property type="evidence" value="ECO:0007669"/>
    <property type="project" value="InterPro"/>
</dbReference>
<gene>
    <name evidence="8" type="ORF">DASC09_015600</name>
</gene>
<evidence type="ECO:0000256" key="5">
    <source>
        <dbReference type="ARBA" id="ARBA00023329"/>
    </source>
</evidence>
<name>A0AAV5QIM8_9ASCO</name>
<protein>
    <recommendedName>
        <fullName evidence="6">Clathrin light chain</fullName>
    </recommendedName>
</protein>
<evidence type="ECO:0000313" key="9">
    <source>
        <dbReference type="Proteomes" id="UP001360560"/>
    </source>
</evidence>
<proteinExistence type="inferred from homology"/>
<evidence type="ECO:0000256" key="4">
    <source>
        <dbReference type="ARBA" id="ARBA00023176"/>
    </source>
</evidence>
<accession>A0AAV5QIM8</accession>
<sequence>MAEKFPPIENLDINDDPEGDFLSREKAALGDEFATEDDQKILEGDNDDDEISQFQSQFPDVNEPAAAASVEYGADDTSNSDIFVANEASEESEPIKKWRAKRESEIDEKDKISAARHEEIVTEARGLIDQFYEDYNSKKEVKINQVKDEEAAFISKRDDFFKNDLSIWDRSIKLIDLKKTSGSTDNGRDKTKFKELLLSLKGKADAPGAAGY</sequence>
<keyword evidence="3 6" id="KW-0472">Membrane</keyword>
<evidence type="ECO:0000256" key="3">
    <source>
        <dbReference type="ARBA" id="ARBA00023136"/>
    </source>
</evidence>
<dbReference type="GO" id="GO:0006886">
    <property type="term" value="P:intracellular protein transport"/>
    <property type="evidence" value="ECO:0007669"/>
    <property type="project" value="InterPro"/>
</dbReference>
<dbReference type="AlphaFoldDB" id="A0AAV5QIM8"/>